<gene>
    <name evidence="3" type="ORF">NBO_443g0004</name>
</gene>
<evidence type="ECO:0000256" key="2">
    <source>
        <dbReference type="SAM" id="Phobius"/>
    </source>
</evidence>
<keyword evidence="1" id="KW-0175">Coiled coil</keyword>
<accession>R0KP28</accession>
<dbReference type="Proteomes" id="UP000016927">
    <property type="component" value="Unassembled WGS sequence"/>
</dbReference>
<protein>
    <submittedName>
        <fullName evidence="3">Uncharacterized protein</fullName>
    </submittedName>
</protein>
<proteinExistence type="predicted"/>
<dbReference type="VEuPathDB" id="MicrosporidiaDB:NBO_443g0004"/>
<keyword evidence="4" id="KW-1185">Reference proteome</keyword>
<name>R0KP28_NOSB1</name>
<sequence>MLQQFNLRQEKNLCYFSNKDEDEEFVYERRLQPEVVFKTSKFDFYVKSKPKRLNSFSLSFVILCILLYVYNVAAHETFGEMLGDLSIFNLNYCESEVPNPKNISNLLKIMDKNNEKIEKLRQSLQEFKEYLKEFIEDFMEG</sequence>
<dbReference type="HOGENOM" id="CLU_1825827_0_0_1"/>
<evidence type="ECO:0000256" key="1">
    <source>
        <dbReference type="SAM" id="Coils"/>
    </source>
</evidence>
<feature type="coiled-coil region" evidence="1">
    <location>
        <begin position="103"/>
        <end position="137"/>
    </location>
</feature>
<reference evidence="3 4" key="1">
    <citation type="journal article" date="2013" name="BMC Genomics">
        <title>Comparative genomics of parasitic silkworm microsporidia reveal an association between genome expansion and host adaptation.</title>
        <authorList>
            <person name="Pan G."/>
            <person name="Xu J."/>
            <person name="Li T."/>
            <person name="Xia Q."/>
            <person name="Liu S.L."/>
            <person name="Zhang G."/>
            <person name="Li S."/>
            <person name="Li C."/>
            <person name="Liu H."/>
            <person name="Yang L."/>
            <person name="Liu T."/>
            <person name="Zhang X."/>
            <person name="Wu Z."/>
            <person name="Fan W."/>
            <person name="Dang X."/>
            <person name="Xiang H."/>
            <person name="Tao M."/>
            <person name="Li Y."/>
            <person name="Hu J."/>
            <person name="Li Z."/>
            <person name="Lin L."/>
            <person name="Luo J."/>
            <person name="Geng L."/>
            <person name="Wang L."/>
            <person name="Long M."/>
            <person name="Wan Y."/>
            <person name="He N."/>
            <person name="Zhang Z."/>
            <person name="Lu C."/>
            <person name="Keeling P.J."/>
            <person name="Wang J."/>
            <person name="Xiang Z."/>
            <person name="Zhou Z."/>
        </authorList>
    </citation>
    <scope>NUCLEOTIDE SEQUENCE [LARGE SCALE GENOMIC DNA]</scope>
    <source>
        <strain evidence="4">CQ1 / CVCC 102059</strain>
    </source>
</reference>
<dbReference type="AlphaFoldDB" id="R0KP28"/>
<evidence type="ECO:0000313" key="4">
    <source>
        <dbReference type="Proteomes" id="UP000016927"/>
    </source>
</evidence>
<keyword evidence="2" id="KW-0472">Membrane</keyword>
<feature type="transmembrane region" description="Helical" evidence="2">
    <location>
        <begin position="53"/>
        <end position="73"/>
    </location>
</feature>
<organism evidence="3 4">
    <name type="scientific">Nosema bombycis (strain CQ1 / CVCC 102059)</name>
    <name type="common">Microsporidian parasite</name>
    <name type="synonym">Pebrine of silkworm</name>
    <dbReference type="NCBI Taxonomy" id="578461"/>
    <lineage>
        <taxon>Eukaryota</taxon>
        <taxon>Fungi</taxon>
        <taxon>Fungi incertae sedis</taxon>
        <taxon>Microsporidia</taxon>
        <taxon>Nosematidae</taxon>
        <taxon>Nosema</taxon>
    </lineage>
</organism>
<dbReference type="EMBL" id="KB909351">
    <property type="protein sequence ID" value="EOB12441.1"/>
    <property type="molecule type" value="Genomic_DNA"/>
</dbReference>
<keyword evidence="2" id="KW-0812">Transmembrane</keyword>
<evidence type="ECO:0000313" key="3">
    <source>
        <dbReference type="EMBL" id="EOB12441.1"/>
    </source>
</evidence>
<keyword evidence="2" id="KW-1133">Transmembrane helix</keyword>